<comment type="caution">
    <text evidence="8">The sequence shown here is derived from an EMBL/GenBank/DDBJ whole genome shotgun (WGS) entry which is preliminary data.</text>
</comment>
<proteinExistence type="predicted"/>
<evidence type="ECO:0000256" key="3">
    <source>
        <dbReference type="ARBA" id="ARBA00023125"/>
    </source>
</evidence>
<comment type="subcellular location">
    <subcellularLocation>
        <location evidence="1">Nucleus</location>
    </subcellularLocation>
</comment>
<feature type="compositionally biased region" description="Basic and acidic residues" evidence="6">
    <location>
        <begin position="98"/>
        <end position="122"/>
    </location>
</feature>
<feature type="compositionally biased region" description="Low complexity" evidence="6">
    <location>
        <begin position="71"/>
        <end position="97"/>
    </location>
</feature>
<evidence type="ECO:0000256" key="4">
    <source>
        <dbReference type="ARBA" id="ARBA00023163"/>
    </source>
</evidence>
<dbReference type="SUPFAM" id="SSF118290">
    <property type="entry name" value="WRKY DNA-binding domain"/>
    <property type="match status" value="1"/>
</dbReference>
<dbReference type="GO" id="GO:0043565">
    <property type="term" value="F:sequence-specific DNA binding"/>
    <property type="evidence" value="ECO:0007669"/>
    <property type="project" value="InterPro"/>
</dbReference>
<dbReference type="Pfam" id="PF03106">
    <property type="entry name" value="WRKY"/>
    <property type="match status" value="1"/>
</dbReference>
<keyword evidence="9" id="KW-1185">Reference proteome</keyword>
<dbReference type="AlphaFoldDB" id="A0AAV9BKX3"/>
<feature type="region of interest" description="Disordered" evidence="6">
    <location>
        <begin position="1"/>
        <end position="130"/>
    </location>
</feature>
<reference evidence="8" key="1">
    <citation type="journal article" date="2023" name="Nat. Commun.">
        <title>Diploid and tetraploid genomes of Acorus and the evolution of monocots.</title>
        <authorList>
            <person name="Ma L."/>
            <person name="Liu K.W."/>
            <person name="Li Z."/>
            <person name="Hsiao Y.Y."/>
            <person name="Qi Y."/>
            <person name="Fu T."/>
            <person name="Tang G.D."/>
            <person name="Zhang D."/>
            <person name="Sun W.H."/>
            <person name="Liu D.K."/>
            <person name="Li Y."/>
            <person name="Chen G.Z."/>
            <person name="Liu X.D."/>
            <person name="Liao X.Y."/>
            <person name="Jiang Y.T."/>
            <person name="Yu X."/>
            <person name="Hao Y."/>
            <person name="Huang J."/>
            <person name="Zhao X.W."/>
            <person name="Ke S."/>
            <person name="Chen Y.Y."/>
            <person name="Wu W.L."/>
            <person name="Hsu J.L."/>
            <person name="Lin Y.F."/>
            <person name="Huang M.D."/>
            <person name="Li C.Y."/>
            <person name="Huang L."/>
            <person name="Wang Z.W."/>
            <person name="Zhao X."/>
            <person name="Zhong W.Y."/>
            <person name="Peng D.H."/>
            <person name="Ahmad S."/>
            <person name="Lan S."/>
            <person name="Zhang J.S."/>
            <person name="Tsai W.C."/>
            <person name="Van de Peer Y."/>
            <person name="Liu Z.J."/>
        </authorList>
    </citation>
    <scope>NUCLEOTIDE SEQUENCE</scope>
    <source>
        <strain evidence="8">SCP</strain>
    </source>
</reference>
<name>A0AAV9BKX3_ACOGR</name>
<evidence type="ECO:0000256" key="2">
    <source>
        <dbReference type="ARBA" id="ARBA00023015"/>
    </source>
</evidence>
<organism evidence="8 9">
    <name type="scientific">Acorus gramineus</name>
    <name type="common">Dwarf sweet flag</name>
    <dbReference type="NCBI Taxonomy" id="55184"/>
    <lineage>
        <taxon>Eukaryota</taxon>
        <taxon>Viridiplantae</taxon>
        <taxon>Streptophyta</taxon>
        <taxon>Embryophyta</taxon>
        <taxon>Tracheophyta</taxon>
        <taxon>Spermatophyta</taxon>
        <taxon>Magnoliopsida</taxon>
        <taxon>Liliopsida</taxon>
        <taxon>Acoraceae</taxon>
        <taxon>Acorus</taxon>
    </lineage>
</organism>
<dbReference type="FunFam" id="2.20.25.80:FF:000003">
    <property type="entry name" value="WRKY transcription factor 57"/>
    <property type="match status" value="1"/>
</dbReference>
<keyword evidence="3" id="KW-0238">DNA-binding</keyword>
<feature type="domain" description="WRKY" evidence="7">
    <location>
        <begin position="142"/>
        <end position="207"/>
    </location>
</feature>
<dbReference type="InterPro" id="IPR003657">
    <property type="entry name" value="WRKY_dom"/>
</dbReference>
<dbReference type="PANTHER" id="PTHR31221:SF378">
    <property type="entry name" value="WRKY TRANSCRIPTION FACTOR 23-RELATED"/>
    <property type="match status" value="1"/>
</dbReference>
<keyword evidence="2" id="KW-0805">Transcription regulation</keyword>
<dbReference type="PROSITE" id="PS50811">
    <property type="entry name" value="WRKY"/>
    <property type="match status" value="1"/>
</dbReference>
<reference evidence="8" key="2">
    <citation type="submission" date="2023-06" db="EMBL/GenBank/DDBJ databases">
        <authorList>
            <person name="Ma L."/>
            <person name="Liu K.-W."/>
            <person name="Li Z."/>
            <person name="Hsiao Y.-Y."/>
            <person name="Qi Y."/>
            <person name="Fu T."/>
            <person name="Tang G."/>
            <person name="Zhang D."/>
            <person name="Sun W.-H."/>
            <person name="Liu D.-K."/>
            <person name="Li Y."/>
            <person name="Chen G.-Z."/>
            <person name="Liu X.-D."/>
            <person name="Liao X.-Y."/>
            <person name="Jiang Y.-T."/>
            <person name="Yu X."/>
            <person name="Hao Y."/>
            <person name="Huang J."/>
            <person name="Zhao X.-W."/>
            <person name="Ke S."/>
            <person name="Chen Y.-Y."/>
            <person name="Wu W.-L."/>
            <person name="Hsu J.-L."/>
            <person name="Lin Y.-F."/>
            <person name="Huang M.-D."/>
            <person name="Li C.-Y."/>
            <person name="Huang L."/>
            <person name="Wang Z.-W."/>
            <person name="Zhao X."/>
            <person name="Zhong W.-Y."/>
            <person name="Peng D.-H."/>
            <person name="Ahmad S."/>
            <person name="Lan S."/>
            <person name="Zhang J.-S."/>
            <person name="Tsai W.-C."/>
            <person name="Van De Peer Y."/>
            <person name="Liu Z.-J."/>
        </authorList>
    </citation>
    <scope>NUCLEOTIDE SEQUENCE</scope>
    <source>
        <strain evidence="8">SCP</strain>
        <tissue evidence="8">Leaves</tissue>
    </source>
</reference>
<feature type="compositionally biased region" description="Pro residues" evidence="6">
    <location>
        <begin position="52"/>
        <end position="70"/>
    </location>
</feature>
<dbReference type="InterPro" id="IPR044810">
    <property type="entry name" value="WRKY_plant"/>
</dbReference>
<dbReference type="GO" id="GO:0005634">
    <property type="term" value="C:nucleus"/>
    <property type="evidence" value="ECO:0007669"/>
    <property type="project" value="UniProtKB-SubCell"/>
</dbReference>
<accession>A0AAV9BKX3</accession>
<dbReference type="EMBL" id="JAUJYN010000002">
    <property type="protein sequence ID" value="KAK1277082.1"/>
    <property type="molecule type" value="Genomic_DNA"/>
</dbReference>
<dbReference type="Proteomes" id="UP001179952">
    <property type="component" value="Unassembled WGS sequence"/>
</dbReference>
<keyword evidence="4" id="KW-0804">Transcription</keyword>
<gene>
    <name evidence="8" type="ORF">QJS04_geneDACA007049</name>
</gene>
<dbReference type="GO" id="GO:0003700">
    <property type="term" value="F:DNA-binding transcription factor activity"/>
    <property type="evidence" value="ECO:0007669"/>
    <property type="project" value="InterPro"/>
</dbReference>
<dbReference type="InterPro" id="IPR036576">
    <property type="entry name" value="WRKY_dom_sf"/>
</dbReference>
<evidence type="ECO:0000313" key="8">
    <source>
        <dbReference type="EMBL" id="KAK1277082.1"/>
    </source>
</evidence>
<protein>
    <submittedName>
        <fullName evidence="8">WRKY transcription factor 48</fullName>
    </submittedName>
</protein>
<sequence>MEDREAKNMENSMGISSFPDHNFPIGLFDAPSTTGGDSFFDLLGLQSIFDVPPLPTPPPPPPLTTAPPPESSELSNPPATPNSSSISSSSTEAAAPAGEERVKGEGEDDREKEKKTVGLDRMKGKKGQKRLREPRFAFMTKSEVDHLEDGYRWRKYGQKAVKNSPFPRSYYRCTSAMCGVKKRVERSSDDPTVVVTTYEGQHTHPSPVVPRGGGGGSISAAAFAGGGGRFSLAPQLTRSQLEIPYLRNLTSALPLDFDRFNVHRTSAAASPSSSMMRDHGLLQDLVPSEVMREET</sequence>
<evidence type="ECO:0000256" key="1">
    <source>
        <dbReference type="ARBA" id="ARBA00004123"/>
    </source>
</evidence>
<dbReference type="Gene3D" id="2.20.25.80">
    <property type="entry name" value="WRKY domain"/>
    <property type="match status" value="1"/>
</dbReference>
<evidence type="ECO:0000256" key="6">
    <source>
        <dbReference type="SAM" id="MobiDB-lite"/>
    </source>
</evidence>
<evidence type="ECO:0000259" key="7">
    <source>
        <dbReference type="PROSITE" id="PS50811"/>
    </source>
</evidence>
<dbReference type="PANTHER" id="PTHR31221">
    <property type="entry name" value="WRKY TRANSCRIPTION FACTOR PROTEIN 1-RELATED"/>
    <property type="match status" value="1"/>
</dbReference>
<evidence type="ECO:0000313" key="9">
    <source>
        <dbReference type="Proteomes" id="UP001179952"/>
    </source>
</evidence>
<dbReference type="SMART" id="SM00774">
    <property type="entry name" value="WRKY"/>
    <property type="match status" value="1"/>
</dbReference>
<evidence type="ECO:0000256" key="5">
    <source>
        <dbReference type="ARBA" id="ARBA00023242"/>
    </source>
</evidence>
<keyword evidence="5" id="KW-0539">Nucleus</keyword>